<name>A0A4C1TT05_EUMVA</name>
<keyword evidence="3" id="KW-1185">Reference proteome</keyword>
<protein>
    <submittedName>
        <fullName evidence="2">Uncharacterized protein</fullName>
    </submittedName>
</protein>
<organism evidence="2 3">
    <name type="scientific">Eumeta variegata</name>
    <name type="common">Bagworm moth</name>
    <name type="synonym">Eumeta japonica</name>
    <dbReference type="NCBI Taxonomy" id="151549"/>
    <lineage>
        <taxon>Eukaryota</taxon>
        <taxon>Metazoa</taxon>
        <taxon>Ecdysozoa</taxon>
        <taxon>Arthropoda</taxon>
        <taxon>Hexapoda</taxon>
        <taxon>Insecta</taxon>
        <taxon>Pterygota</taxon>
        <taxon>Neoptera</taxon>
        <taxon>Endopterygota</taxon>
        <taxon>Lepidoptera</taxon>
        <taxon>Glossata</taxon>
        <taxon>Ditrysia</taxon>
        <taxon>Tineoidea</taxon>
        <taxon>Psychidae</taxon>
        <taxon>Oiketicinae</taxon>
        <taxon>Eumeta</taxon>
    </lineage>
</organism>
<accession>A0A4C1TT05</accession>
<sequence length="102" mass="11959">MAFRDEFKPFTPARWGQTVGNDCHFIVTETVTTFHSGGPMCPLNVITHPVRLRLRHLSCVRKIKLNWRVITEREICKIKSERKGRNEEFSNRNAPQRVACHR</sequence>
<reference evidence="2 3" key="1">
    <citation type="journal article" date="2019" name="Commun. Biol.">
        <title>The bagworm genome reveals a unique fibroin gene that provides high tensile strength.</title>
        <authorList>
            <person name="Kono N."/>
            <person name="Nakamura H."/>
            <person name="Ohtoshi R."/>
            <person name="Tomita M."/>
            <person name="Numata K."/>
            <person name="Arakawa K."/>
        </authorList>
    </citation>
    <scope>NUCLEOTIDE SEQUENCE [LARGE SCALE GENOMIC DNA]</scope>
</reference>
<evidence type="ECO:0000313" key="2">
    <source>
        <dbReference type="EMBL" id="GBP17119.1"/>
    </source>
</evidence>
<comment type="caution">
    <text evidence="2">The sequence shown here is derived from an EMBL/GenBank/DDBJ whole genome shotgun (WGS) entry which is preliminary data.</text>
</comment>
<proteinExistence type="predicted"/>
<dbReference type="EMBL" id="BGZK01000085">
    <property type="protein sequence ID" value="GBP17119.1"/>
    <property type="molecule type" value="Genomic_DNA"/>
</dbReference>
<evidence type="ECO:0000313" key="3">
    <source>
        <dbReference type="Proteomes" id="UP000299102"/>
    </source>
</evidence>
<dbReference type="AlphaFoldDB" id="A0A4C1TT05"/>
<gene>
    <name evidence="2" type="ORF">EVAR_17246_1</name>
</gene>
<evidence type="ECO:0000256" key="1">
    <source>
        <dbReference type="SAM" id="MobiDB-lite"/>
    </source>
</evidence>
<feature type="region of interest" description="Disordered" evidence="1">
    <location>
        <begin position="82"/>
        <end position="102"/>
    </location>
</feature>
<dbReference type="Proteomes" id="UP000299102">
    <property type="component" value="Unassembled WGS sequence"/>
</dbReference>